<evidence type="ECO:0000256" key="1">
    <source>
        <dbReference type="SAM" id="Phobius"/>
    </source>
</evidence>
<dbReference type="AlphaFoldDB" id="A0A2P2IPM5"/>
<organism evidence="2">
    <name type="scientific">Rhizophora mucronata</name>
    <name type="common">Asiatic mangrove</name>
    <dbReference type="NCBI Taxonomy" id="61149"/>
    <lineage>
        <taxon>Eukaryota</taxon>
        <taxon>Viridiplantae</taxon>
        <taxon>Streptophyta</taxon>
        <taxon>Embryophyta</taxon>
        <taxon>Tracheophyta</taxon>
        <taxon>Spermatophyta</taxon>
        <taxon>Magnoliopsida</taxon>
        <taxon>eudicotyledons</taxon>
        <taxon>Gunneridae</taxon>
        <taxon>Pentapetalae</taxon>
        <taxon>rosids</taxon>
        <taxon>fabids</taxon>
        <taxon>Malpighiales</taxon>
        <taxon>Rhizophoraceae</taxon>
        <taxon>Rhizophora</taxon>
    </lineage>
</organism>
<keyword evidence="1" id="KW-1133">Transmembrane helix</keyword>
<proteinExistence type="predicted"/>
<sequence>MGLDKTIVMTVIMITTIFMVKILSCD</sequence>
<name>A0A2P2IPM5_RHIMU</name>
<keyword evidence="1" id="KW-0812">Transmembrane</keyword>
<accession>A0A2P2IPM5</accession>
<feature type="transmembrane region" description="Helical" evidence="1">
    <location>
        <begin position="6"/>
        <end position="24"/>
    </location>
</feature>
<keyword evidence="1" id="KW-0472">Membrane</keyword>
<reference evidence="2" key="1">
    <citation type="submission" date="2018-02" db="EMBL/GenBank/DDBJ databases">
        <title>Rhizophora mucronata_Transcriptome.</title>
        <authorList>
            <person name="Meera S.P."/>
            <person name="Sreeshan A."/>
            <person name="Augustine A."/>
        </authorList>
    </citation>
    <scope>NUCLEOTIDE SEQUENCE</scope>
    <source>
        <tissue evidence="2">Leaf</tissue>
    </source>
</reference>
<evidence type="ECO:0000313" key="2">
    <source>
        <dbReference type="EMBL" id="MBW83137.1"/>
    </source>
</evidence>
<protein>
    <submittedName>
        <fullName evidence="2">Uncharacterized protein</fullName>
    </submittedName>
</protein>
<dbReference type="EMBL" id="GGEC01002654">
    <property type="protein sequence ID" value="MBW83137.1"/>
    <property type="molecule type" value="Transcribed_RNA"/>
</dbReference>